<dbReference type="AlphaFoldDB" id="A0A1J5P8X3"/>
<accession>A0A1J5P8X3</accession>
<dbReference type="Gene3D" id="2.60.40.1880">
    <property type="entry name" value="Invasion associated locus B (IalB) protein"/>
    <property type="match status" value="1"/>
</dbReference>
<organism evidence="1">
    <name type="scientific">mine drainage metagenome</name>
    <dbReference type="NCBI Taxonomy" id="410659"/>
    <lineage>
        <taxon>unclassified sequences</taxon>
        <taxon>metagenomes</taxon>
        <taxon>ecological metagenomes</taxon>
    </lineage>
</organism>
<sequence length="83" mass="8645">MPQGVSLQIDALPAKTYAFLFCTQAGCVSQLGLTTDEIAAMKKGQKITMTIVPVAAPDAPVVLTISLKGFTAGYDEVNKANGN</sequence>
<evidence type="ECO:0000313" key="1">
    <source>
        <dbReference type="EMBL" id="OIQ67694.1"/>
    </source>
</evidence>
<reference evidence="1" key="1">
    <citation type="submission" date="2016-10" db="EMBL/GenBank/DDBJ databases">
        <title>Sequence of Gallionella enrichment culture.</title>
        <authorList>
            <person name="Poehlein A."/>
            <person name="Muehling M."/>
            <person name="Daniel R."/>
        </authorList>
    </citation>
    <scope>NUCLEOTIDE SEQUENCE</scope>
</reference>
<comment type="caution">
    <text evidence="1">The sequence shown here is derived from an EMBL/GenBank/DDBJ whole genome shotgun (WGS) entry which is preliminary data.</text>
</comment>
<dbReference type="EMBL" id="MLJW01005762">
    <property type="protein sequence ID" value="OIQ67694.1"/>
    <property type="molecule type" value="Genomic_DNA"/>
</dbReference>
<gene>
    <name evidence="1" type="ORF">GALL_507240</name>
</gene>
<dbReference type="Pfam" id="PF06776">
    <property type="entry name" value="IalB"/>
    <property type="match status" value="1"/>
</dbReference>
<proteinExistence type="predicted"/>
<name>A0A1J5P8X3_9ZZZZ</name>
<dbReference type="InterPro" id="IPR010642">
    <property type="entry name" value="Invasion_prot_B"/>
</dbReference>
<protein>
    <submittedName>
        <fullName evidence="1">Invasion associated locus B (IalB) protein</fullName>
    </submittedName>
</protein>
<dbReference type="InterPro" id="IPR038696">
    <property type="entry name" value="IalB_sf"/>
</dbReference>